<protein>
    <submittedName>
        <fullName evidence="1">Uncharacterized protein</fullName>
    </submittedName>
</protein>
<evidence type="ECO:0000313" key="2">
    <source>
        <dbReference type="Proteomes" id="UP000095544"/>
    </source>
</evidence>
<gene>
    <name evidence="1" type="ORF">ERS852491_04986</name>
</gene>
<reference evidence="1 2" key="1">
    <citation type="submission" date="2015-09" db="EMBL/GenBank/DDBJ databases">
        <authorList>
            <consortium name="Pathogen Informatics"/>
        </authorList>
    </citation>
    <scope>NUCLEOTIDE SEQUENCE [LARGE SCALE GENOMIC DNA]</scope>
    <source>
        <strain evidence="1 2">2789STDY5834876</strain>
    </source>
</reference>
<dbReference type="RefSeq" id="WP_055155295.1">
    <property type="nucleotide sequence ID" value="NZ_CYZU01000091.1"/>
</dbReference>
<sequence length="296" mass="34712">MSQYSWFTVYTKTNPNVNINDDVSIPFAEINDVKLQEIQANIEHYYGEFITSLLCDIASVTSSSLRFANSEFWKYFISLLPPEKLYKTAHEVNLIKNNSLYKFLASNSFLKQKRFNNLLDDKFDSLLIEMGGLFPGGISILRSMQIVNEVRNCYNITPKLSESIQHLQKSQLYQFLDMPTSSLFLDLSINQLAYPMHYVSKLTKRLSYKAKDTIMYLDAMMFDECRYIYDWMPSIDQVVNSFQNLSWQYVFRFAVDGLVKQRLKYNNEYFYQGSVISKEIPQFKEQIINERIHIGG</sequence>
<dbReference type="EMBL" id="CYZU01000091">
    <property type="protein sequence ID" value="CUP37153.1"/>
    <property type="molecule type" value="Genomic_DNA"/>
</dbReference>
<evidence type="ECO:0000313" key="1">
    <source>
        <dbReference type="EMBL" id="CUP37153.1"/>
    </source>
</evidence>
<dbReference type="STRING" id="39482.ERS852491_04986"/>
<organism evidence="1 2">
    <name type="scientific">Faecalicatena contorta</name>
    <dbReference type="NCBI Taxonomy" id="39482"/>
    <lineage>
        <taxon>Bacteria</taxon>
        <taxon>Bacillati</taxon>
        <taxon>Bacillota</taxon>
        <taxon>Clostridia</taxon>
        <taxon>Lachnospirales</taxon>
        <taxon>Lachnospiraceae</taxon>
        <taxon>Faecalicatena</taxon>
    </lineage>
</organism>
<proteinExistence type="predicted"/>
<dbReference type="Proteomes" id="UP000095544">
    <property type="component" value="Unassembled WGS sequence"/>
</dbReference>
<name>A0A174MLJ4_9FIRM</name>
<accession>A0A174MLJ4</accession>
<dbReference type="AlphaFoldDB" id="A0A174MLJ4"/>
<dbReference type="OrthoDB" id="2019315at2"/>